<dbReference type="Proteomes" id="UP000215256">
    <property type="component" value="Chromosome 1"/>
</dbReference>
<evidence type="ECO:0000313" key="2">
    <source>
        <dbReference type="Proteomes" id="UP000215256"/>
    </source>
</evidence>
<organism evidence="1 2">
    <name type="scientific">Ochrobactrum quorumnocens</name>
    <dbReference type="NCBI Taxonomy" id="271865"/>
    <lineage>
        <taxon>Bacteria</taxon>
        <taxon>Pseudomonadati</taxon>
        <taxon>Pseudomonadota</taxon>
        <taxon>Alphaproteobacteria</taxon>
        <taxon>Hyphomicrobiales</taxon>
        <taxon>Brucellaceae</taxon>
        <taxon>Brucella/Ochrobactrum group</taxon>
        <taxon>Ochrobactrum</taxon>
    </lineage>
</organism>
<accession>A0A248ULD1</accession>
<protein>
    <submittedName>
        <fullName evidence="1">Uncharacterized protein</fullName>
    </submittedName>
</protein>
<reference evidence="1 2" key="1">
    <citation type="submission" date="2017-07" db="EMBL/GenBank/DDBJ databases">
        <title>Phylogenetic study on the rhizospheric bacterium Ochrobactrum sp. A44.</title>
        <authorList>
            <person name="Krzyzanowska D.M."/>
            <person name="Ossowicki A."/>
            <person name="Rajewska M."/>
            <person name="Maciag T."/>
            <person name="Kaczynski Z."/>
            <person name="Czerwicka M."/>
            <person name="Jafra S."/>
        </authorList>
    </citation>
    <scope>NUCLEOTIDE SEQUENCE [LARGE SCALE GENOMIC DNA]</scope>
    <source>
        <strain evidence="1 2">A44</strain>
    </source>
</reference>
<dbReference type="AlphaFoldDB" id="A0A248ULD1"/>
<proteinExistence type="predicted"/>
<name>A0A248ULD1_9HYPH</name>
<dbReference type="EMBL" id="CP022604">
    <property type="protein sequence ID" value="ASV87191.1"/>
    <property type="molecule type" value="Genomic_DNA"/>
</dbReference>
<evidence type="ECO:0000313" key="1">
    <source>
        <dbReference type="EMBL" id="ASV87191.1"/>
    </source>
</evidence>
<gene>
    <name evidence="1" type="ORF">CES85_1168</name>
</gene>
<dbReference type="KEGG" id="och:CES85_1168"/>
<sequence length="45" mass="5145">MPVALNCLDLQLSFMRAQHSKCMQHKYRKAFRPAISAPGNADNRK</sequence>